<reference evidence="5" key="1">
    <citation type="journal article" date="2023" name="Front. Mar. Sci.">
        <title>A new Merluccius polli reference genome to investigate the effects of global change in West African waters.</title>
        <authorList>
            <person name="Mateo J.L."/>
            <person name="Blanco-Fernandez C."/>
            <person name="Garcia-Vazquez E."/>
            <person name="Machado-Schiaffino G."/>
        </authorList>
    </citation>
    <scope>NUCLEOTIDE SEQUENCE</scope>
    <source>
        <strain evidence="5">C29</strain>
        <tissue evidence="5">Fin</tissue>
    </source>
</reference>
<accession>A0AA47P7F5</accession>
<dbReference type="PROSITE" id="PS50237">
    <property type="entry name" value="HECT"/>
    <property type="match status" value="1"/>
</dbReference>
<sequence>MATLPLQDYLANAGCRRPLKTIDDVEQLVHDILMFQVMHQVQTPFQRFLEGLKTLGILEKIINHPESFRPLFCYQPHPLTAEAMDDLFKICLSPQGSNKRIAEEVVVPFWRDYLQDAQDEGPAKLQEILAFATGATAIPPIGFNPTPSIDFLHENEHQDTSSLPIANTCINCLNLPLHTSYAVFKDKMDFALGNTHWFGRA</sequence>
<organism evidence="5 6">
    <name type="scientific">Merluccius polli</name>
    <name type="common">Benguela hake</name>
    <name type="synonym">Merluccius cadenati</name>
    <dbReference type="NCBI Taxonomy" id="89951"/>
    <lineage>
        <taxon>Eukaryota</taxon>
        <taxon>Metazoa</taxon>
        <taxon>Chordata</taxon>
        <taxon>Craniata</taxon>
        <taxon>Vertebrata</taxon>
        <taxon>Euteleostomi</taxon>
        <taxon>Actinopterygii</taxon>
        <taxon>Neopterygii</taxon>
        <taxon>Teleostei</taxon>
        <taxon>Neoteleostei</taxon>
        <taxon>Acanthomorphata</taxon>
        <taxon>Zeiogadaria</taxon>
        <taxon>Gadariae</taxon>
        <taxon>Gadiformes</taxon>
        <taxon>Gadoidei</taxon>
        <taxon>Merlucciidae</taxon>
        <taxon>Merluccius</taxon>
    </lineage>
</organism>
<protein>
    <submittedName>
        <fullName evidence="5">G2/M phase-specific E3 ubiquitin-protein ligase</fullName>
    </submittedName>
</protein>
<dbReference type="SUPFAM" id="SSF56204">
    <property type="entry name" value="Hect, E3 ligase catalytic domain"/>
    <property type="match status" value="1"/>
</dbReference>
<dbReference type="Proteomes" id="UP001174136">
    <property type="component" value="Unassembled WGS sequence"/>
</dbReference>
<dbReference type="InterPro" id="IPR000569">
    <property type="entry name" value="HECT_dom"/>
</dbReference>
<name>A0AA47P7F5_MERPO</name>
<evidence type="ECO:0000256" key="2">
    <source>
        <dbReference type="ARBA" id="ARBA00022786"/>
    </source>
</evidence>
<gene>
    <name evidence="5" type="primary">G2E3_33</name>
    <name evidence="5" type="ORF">N1851_004539</name>
</gene>
<keyword evidence="2 3" id="KW-0833">Ubl conjugation pathway</keyword>
<evidence type="ECO:0000313" key="6">
    <source>
        <dbReference type="Proteomes" id="UP001174136"/>
    </source>
</evidence>
<proteinExistence type="predicted"/>
<dbReference type="Gene3D" id="3.30.2410.10">
    <property type="entry name" value="Hect, E3 ligase catalytic domain"/>
    <property type="match status" value="1"/>
</dbReference>
<dbReference type="InterPro" id="IPR035983">
    <property type="entry name" value="Hect_E3_ubiquitin_ligase"/>
</dbReference>
<keyword evidence="6" id="KW-1185">Reference proteome</keyword>
<evidence type="ECO:0000256" key="1">
    <source>
        <dbReference type="ARBA" id="ARBA00022679"/>
    </source>
</evidence>
<keyword evidence="1" id="KW-0808">Transferase</keyword>
<feature type="active site" description="Glycyl thioester intermediate" evidence="3">
    <location>
        <position position="169"/>
    </location>
</feature>
<dbReference type="AlphaFoldDB" id="A0AA47P7F5"/>
<feature type="domain" description="HECT" evidence="4">
    <location>
        <begin position="126"/>
        <end position="201"/>
    </location>
</feature>
<evidence type="ECO:0000313" key="5">
    <source>
        <dbReference type="EMBL" id="KAK0153676.1"/>
    </source>
</evidence>
<evidence type="ECO:0000256" key="3">
    <source>
        <dbReference type="PROSITE-ProRule" id="PRU00104"/>
    </source>
</evidence>
<comment type="caution">
    <text evidence="5">The sequence shown here is derived from an EMBL/GenBank/DDBJ whole genome shotgun (WGS) entry which is preliminary data.</text>
</comment>
<dbReference type="GO" id="GO:0004842">
    <property type="term" value="F:ubiquitin-protein transferase activity"/>
    <property type="evidence" value="ECO:0007669"/>
    <property type="project" value="InterPro"/>
</dbReference>
<dbReference type="Pfam" id="PF00632">
    <property type="entry name" value="HECT"/>
    <property type="match status" value="1"/>
</dbReference>
<evidence type="ECO:0000259" key="4">
    <source>
        <dbReference type="PROSITE" id="PS50237"/>
    </source>
</evidence>
<dbReference type="EMBL" id="JAOPHQ010000654">
    <property type="protein sequence ID" value="KAK0153676.1"/>
    <property type="molecule type" value="Genomic_DNA"/>
</dbReference>